<keyword evidence="1" id="KW-0175">Coiled coil</keyword>
<dbReference type="EMBL" id="LGRX02012842">
    <property type="protein sequence ID" value="KAK3266762.1"/>
    <property type="molecule type" value="Genomic_DNA"/>
</dbReference>
<dbReference type="Proteomes" id="UP001190700">
    <property type="component" value="Unassembled WGS sequence"/>
</dbReference>
<protein>
    <submittedName>
        <fullName evidence="2">Uncharacterized protein</fullName>
    </submittedName>
</protein>
<feature type="coiled-coil region" evidence="1">
    <location>
        <begin position="93"/>
        <end position="127"/>
    </location>
</feature>
<evidence type="ECO:0000313" key="2">
    <source>
        <dbReference type="EMBL" id="KAK3266762.1"/>
    </source>
</evidence>
<reference evidence="2 3" key="1">
    <citation type="journal article" date="2015" name="Genome Biol. Evol.">
        <title>Comparative Genomics of a Bacterivorous Green Alga Reveals Evolutionary Causalities and Consequences of Phago-Mixotrophic Mode of Nutrition.</title>
        <authorList>
            <person name="Burns J.A."/>
            <person name="Paasch A."/>
            <person name="Narechania A."/>
            <person name="Kim E."/>
        </authorList>
    </citation>
    <scope>NUCLEOTIDE SEQUENCE [LARGE SCALE GENOMIC DNA]</scope>
    <source>
        <strain evidence="2 3">PLY_AMNH</strain>
    </source>
</reference>
<keyword evidence="3" id="KW-1185">Reference proteome</keyword>
<evidence type="ECO:0000256" key="1">
    <source>
        <dbReference type="SAM" id="Coils"/>
    </source>
</evidence>
<feature type="non-terminal residue" evidence="2">
    <location>
        <position position="246"/>
    </location>
</feature>
<accession>A0AAE0KZV9</accession>
<name>A0AAE0KZV9_9CHLO</name>
<organism evidence="2 3">
    <name type="scientific">Cymbomonas tetramitiformis</name>
    <dbReference type="NCBI Taxonomy" id="36881"/>
    <lineage>
        <taxon>Eukaryota</taxon>
        <taxon>Viridiplantae</taxon>
        <taxon>Chlorophyta</taxon>
        <taxon>Pyramimonadophyceae</taxon>
        <taxon>Pyramimonadales</taxon>
        <taxon>Pyramimonadaceae</taxon>
        <taxon>Cymbomonas</taxon>
    </lineage>
</organism>
<sequence>MAKMDAWDVAVRVAIIQAEDMKTLRDSRTVTGTECPSMTSEERQEAWELGVHVASLQGKVINDLHLQIEHQEQARIDSEKLMAQALKQLAVDIKFLRSDLEVESRARRSLEQALADERSANSGLRQKIASLEGLQTTGQERLEQEIKARQVLQLRLDATEPKLDHQAGKIQNIIDKVDTMDEDLQRRPTSGELEQKTNEIAKHLLKYKAQADGEFQIGDTCAVTYLDYVEVFQETACASDPMWPAW</sequence>
<proteinExistence type="predicted"/>
<dbReference type="AlphaFoldDB" id="A0AAE0KZV9"/>
<gene>
    <name evidence="2" type="ORF">CYMTET_24636</name>
</gene>
<comment type="caution">
    <text evidence="2">The sequence shown here is derived from an EMBL/GenBank/DDBJ whole genome shotgun (WGS) entry which is preliminary data.</text>
</comment>
<evidence type="ECO:0000313" key="3">
    <source>
        <dbReference type="Proteomes" id="UP001190700"/>
    </source>
</evidence>